<accession>A5D360</accession>
<evidence type="ECO:0000313" key="1">
    <source>
        <dbReference type="EMBL" id="BAF59333.1"/>
    </source>
</evidence>
<sequence>MPQFQAAFHPLHGTLHPTAPSFPYAPALACLFLRDIKYAGGNIGPDQGLLLTPLAHFNAVEANRPPPVSLNILQKGQEIVVAPFQNQFQGHFGIPLFSQPAAEADLLQVDARLSGTGVQFGNQGVLLRLPGHHLLVLCQLFRQKAGLLFGLFQVRQHHLRLPAGRPFPLQGGPGVPVSFNLHVQQED</sequence>
<dbReference type="Proteomes" id="UP000006556">
    <property type="component" value="Chromosome"/>
</dbReference>
<dbReference type="KEGG" id="pth:PTH_1152"/>
<keyword evidence="2" id="KW-1185">Reference proteome</keyword>
<evidence type="ECO:0000313" key="2">
    <source>
        <dbReference type="Proteomes" id="UP000006556"/>
    </source>
</evidence>
<proteinExistence type="predicted"/>
<organism evidence="1 2">
    <name type="scientific">Pelotomaculum thermopropionicum (strain DSM 13744 / JCM 10971 / SI)</name>
    <dbReference type="NCBI Taxonomy" id="370438"/>
    <lineage>
        <taxon>Bacteria</taxon>
        <taxon>Bacillati</taxon>
        <taxon>Bacillota</taxon>
        <taxon>Clostridia</taxon>
        <taxon>Eubacteriales</taxon>
        <taxon>Desulfotomaculaceae</taxon>
        <taxon>Pelotomaculum</taxon>
    </lineage>
</organism>
<name>A5D360_PELTS</name>
<dbReference type="AlphaFoldDB" id="A5D360"/>
<dbReference type="HOGENOM" id="CLU_1446381_0_0_9"/>
<protein>
    <submittedName>
        <fullName evidence="1">Uncharacterized protein</fullName>
    </submittedName>
</protein>
<dbReference type="EMBL" id="AP009389">
    <property type="protein sequence ID" value="BAF59333.1"/>
    <property type="molecule type" value="Genomic_DNA"/>
</dbReference>
<gene>
    <name evidence="1" type="ordered locus">PTH_1152</name>
</gene>
<reference evidence="2" key="1">
    <citation type="journal article" date="2008" name="Genome Res.">
        <title>The genome of Pelotomaculum thermopropionicum reveals niche-associated evolution in anaerobic microbiota.</title>
        <authorList>
            <person name="Kosaka T."/>
            <person name="Kato S."/>
            <person name="Shimoyama T."/>
            <person name="Ishii S."/>
            <person name="Abe T."/>
            <person name="Watanabe K."/>
        </authorList>
    </citation>
    <scope>NUCLEOTIDE SEQUENCE [LARGE SCALE GENOMIC DNA]</scope>
    <source>
        <strain evidence="2">DSM 13744 / JCM 10971 / SI</strain>
    </source>
</reference>